<feature type="domain" description="C2H2-type" evidence="7">
    <location>
        <begin position="215"/>
        <end position="245"/>
    </location>
</feature>
<dbReference type="PANTHER" id="PTHR23235:SF132">
    <property type="entry name" value="KRUEPPEL-LIKE FACTOR 9"/>
    <property type="match status" value="1"/>
</dbReference>
<dbReference type="AlphaFoldDB" id="A0A9N8VF45"/>
<evidence type="ECO:0000259" key="7">
    <source>
        <dbReference type="PROSITE" id="PS50157"/>
    </source>
</evidence>
<dbReference type="PROSITE" id="PS50157">
    <property type="entry name" value="ZINC_FINGER_C2H2_2"/>
    <property type="match status" value="2"/>
</dbReference>
<dbReference type="FunFam" id="3.30.160.60:FF:000072">
    <property type="entry name" value="zinc finger protein 143 isoform X1"/>
    <property type="match status" value="1"/>
</dbReference>
<keyword evidence="2" id="KW-0677">Repeat</keyword>
<feature type="domain" description="C2H2-type" evidence="7">
    <location>
        <begin position="246"/>
        <end position="275"/>
    </location>
</feature>
<evidence type="ECO:0000313" key="8">
    <source>
        <dbReference type="EMBL" id="CAG8448911.1"/>
    </source>
</evidence>
<comment type="caution">
    <text evidence="8">The sequence shown here is derived from an EMBL/GenBank/DDBJ whole genome shotgun (WGS) entry which is preliminary data.</text>
</comment>
<organism evidence="8 9">
    <name type="scientific">Funneliformis mosseae</name>
    <name type="common">Endomycorrhizal fungus</name>
    <name type="synonym">Glomus mosseae</name>
    <dbReference type="NCBI Taxonomy" id="27381"/>
    <lineage>
        <taxon>Eukaryota</taxon>
        <taxon>Fungi</taxon>
        <taxon>Fungi incertae sedis</taxon>
        <taxon>Mucoromycota</taxon>
        <taxon>Glomeromycotina</taxon>
        <taxon>Glomeromycetes</taxon>
        <taxon>Glomerales</taxon>
        <taxon>Glomeraceae</taxon>
        <taxon>Funneliformis</taxon>
    </lineage>
</organism>
<dbReference type="InterPro" id="IPR036236">
    <property type="entry name" value="Znf_C2H2_sf"/>
</dbReference>
<dbReference type="GO" id="GO:0000978">
    <property type="term" value="F:RNA polymerase II cis-regulatory region sequence-specific DNA binding"/>
    <property type="evidence" value="ECO:0007669"/>
    <property type="project" value="TreeGrafter"/>
</dbReference>
<evidence type="ECO:0000313" key="9">
    <source>
        <dbReference type="Proteomes" id="UP000789375"/>
    </source>
</evidence>
<dbReference type="PANTHER" id="PTHR23235">
    <property type="entry name" value="KRUEPPEL-LIKE TRANSCRIPTION FACTOR"/>
    <property type="match status" value="1"/>
</dbReference>
<proteinExistence type="predicted"/>
<keyword evidence="3 5" id="KW-0863">Zinc-finger</keyword>
<protein>
    <submittedName>
        <fullName evidence="8">15814_t:CDS:1</fullName>
    </submittedName>
</protein>
<keyword evidence="4" id="KW-0862">Zinc</keyword>
<dbReference type="PROSITE" id="PS00028">
    <property type="entry name" value="ZINC_FINGER_C2H2_1"/>
    <property type="match status" value="2"/>
</dbReference>
<gene>
    <name evidence="8" type="ORF">FMOSSE_LOCUS1372</name>
</gene>
<name>A0A9N8VF45_FUNMO</name>
<evidence type="ECO:0000256" key="5">
    <source>
        <dbReference type="PROSITE-ProRule" id="PRU00042"/>
    </source>
</evidence>
<evidence type="ECO:0000256" key="1">
    <source>
        <dbReference type="ARBA" id="ARBA00022723"/>
    </source>
</evidence>
<dbReference type="Pfam" id="PF00096">
    <property type="entry name" value="zf-C2H2"/>
    <property type="match status" value="2"/>
</dbReference>
<evidence type="ECO:0000256" key="3">
    <source>
        <dbReference type="ARBA" id="ARBA00022771"/>
    </source>
</evidence>
<reference evidence="8" key="1">
    <citation type="submission" date="2021-06" db="EMBL/GenBank/DDBJ databases">
        <authorList>
            <person name="Kallberg Y."/>
            <person name="Tangrot J."/>
            <person name="Rosling A."/>
        </authorList>
    </citation>
    <scope>NUCLEOTIDE SEQUENCE</scope>
    <source>
        <strain evidence="8">87-6 pot B 2015</strain>
    </source>
</reference>
<dbReference type="Proteomes" id="UP000789375">
    <property type="component" value="Unassembled WGS sequence"/>
</dbReference>
<dbReference type="GO" id="GO:0000981">
    <property type="term" value="F:DNA-binding transcription factor activity, RNA polymerase II-specific"/>
    <property type="evidence" value="ECO:0007669"/>
    <property type="project" value="UniProtKB-ARBA"/>
</dbReference>
<accession>A0A9N8VF45</accession>
<evidence type="ECO:0000256" key="2">
    <source>
        <dbReference type="ARBA" id="ARBA00022737"/>
    </source>
</evidence>
<keyword evidence="9" id="KW-1185">Reference proteome</keyword>
<evidence type="ECO:0000256" key="4">
    <source>
        <dbReference type="ARBA" id="ARBA00022833"/>
    </source>
</evidence>
<dbReference type="SMART" id="SM00355">
    <property type="entry name" value="ZnF_C2H2"/>
    <property type="match status" value="2"/>
</dbReference>
<feature type="region of interest" description="Disordered" evidence="6">
    <location>
        <begin position="184"/>
        <end position="213"/>
    </location>
</feature>
<evidence type="ECO:0000256" key="6">
    <source>
        <dbReference type="SAM" id="MobiDB-lite"/>
    </source>
</evidence>
<dbReference type="EMBL" id="CAJVPP010000157">
    <property type="protein sequence ID" value="CAG8448911.1"/>
    <property type="molecule type" value="Genomic_DNA"/>
</dbReference>
<sequence length="305" mass="34892">MVSSLRYERYDFPDLSDPTAFSFNYSMASPTVPIIHHSTQPFNQHHAKEMDMTTDYLMNNRGISFTDLLTTDNEQLMEAYAFRMIPQTHATTCSSPESDNYSLFDPKIKIEYDSLDASLYDMTRTLSSESSCPDLAEREIMPSQDMMQSQPSTIKRGKGRRANVTSAAMNTGIQLQDPQEFHSLMTSPLSSPQKSGKSRGRRMSNKPAKPGTKSFECTYAGCGRIFKRSEHLKRHIRSIHTLERPFHCPHPHCTKRFSRSDNLSQHVRVHRPNGKEKNANARNFSNFTPYLQTYQTGNLHTTLQH</sequence>
<dbReference type="SUPFAM" id="SSF57667">
    <property type="entry name" value="beta-beta-alpha zinc fingers"/>
    <property type="match status" value="1"/>
</dbReference>
<keyword evidence="1" id="KW-0479">Metal-binding</keyword>
<dbReference type="GO" id="GO:0008270">
    <property type="term" value="F:zinc ion binding"/>
    <property type="evidence" value="ECO:0007669"/>
    <property type="project" value="UniProtKB-KW"/>
</dbReference>
<feature type="compositionally biased region" description="Polar residues" evidence="6">
    <location>
        <begin position="184"/>
        <end position="195"/>
    </location>
</feature>
<dbReference type="InterPro" id="IPR013087">
    <property type="entry name" value="Znf_C2H2_type"/>
</dbReference>
<dbReference type="Gene3D" id="3.30.160.60">
    <property type="entry name" value="Classic Zinc Finger"/>
    <property type="match status" value="2"/>
</dbReference>